<dbReference type="GO" id="GO:0005634">
    <property type="term" value="C:nucleus"/>
    <property type="evidence" value="ECO:0007669"/>
    <property type="project" value="UniProtKB-SubCell"/>
</dbReference>
<comment type="caution">
    <text evidence="8">The sequence shown here is derived from an EMBL/GenBank/DDBJ whole genome shotgun (WGS) entry which is preliminary data.</text>
</comment>
<dbReference type="InterPro" id="IPR043472">
    <property type="entry name" value="Macro_dom-like"/>
</dbReference>
<dbReference type="SUPFAM" id="SSF52949">
    <property type="entry name" value="Macro domain-like"/>
    <property type="match status" value="1"/>
</dbReference>
<dbReference type="InterPro" id="IPR037197">
    <property type="entry name" value="WWE_dom_sf"/>
</dbReference>
<accession>A0A7K7SXY9</accession>
<name>A0A7K7SXY9_9TYRA</name>
<gene>
    <name evidence="8" type="primary">Parp14_2</name>
    <name evidence="8" type="ORF">SAPAEN_R15421</name>
</gene>
<evidence type="ECO:0000259" key="6">
    <source>
        <dbReference type="PROSITE" id="PS50918"/>
    </source>
</evidence>
<protein>
    <submittedName>
        <fullName evidence="8">PAR14 polymerase</fullName>
    </submittedName>
</protein>
<dbReference type="PROSITE" id="PS51154">
    <property type="entry name" value="MACRO"/>
    <property type="match status" value="1"/>
</dbReference>
<dbReference type="InterPro" id="IPR057049">
    <property type="entry name" value="PARP14_KH_8"/>
</dbReference>
<dbReference type="GO" id="GO:0003714">
    <property type="term" value="F:transcription corepressor activity"/>
    <property type="evidence" value="ECO:0007669"/>
    <property type="project" value="TreeGrafter"/>
</dbReference>
<evidence type="ECO:0000256" key="5">
    <source>
        <dbReference type="ARBA" id="ARBA00023242"/>
    </source>
</evidence>
<keyword evidence="3" id="KW-0808">Transferase</keyword>
<dbReference type="GO" id="GO:0003950">
    <property type="term" value="F:NAD+ poly-ADP-ribosyltransferase activity"/>
    <property type="evidence" value="ECO:0007669"/>
    <property type="project" value="TreeGrafter"/>
</dbReference>
<dbReference type="OrthoDB" id="6133115at2759"/>
<dbReference type="InterPro" id="IPR002589">
    <property type="entry name" value="Macro_dom"/>
</dbReference>
<dbReference type="GO" id="GO:0005737">
    <property type="term" value="C:cytoplasm"/>
    <property type="evidence" value="ECO:0007669"/>
    <property type="project" value="TreeGrafter"/>
</dbReference>
<dbReference type="GO" id="GO:1990404">
    <property type="term" value="F:NAD+-protein mono-ADP-ribosyltransferase activity"/>
    <property type="evidence" value="ECO:0007669"/>
    <property type="project" value="TreeGrafter"/>
</dbReference>
<dbReference type="Pfam" id="PF01661">
    <property type="entry name" value="Macro"/>
    <property type="match status" value="1"/>
</dbReference>
<evidence type="ECO:0000256" key="1">
    <source>
        <dbReference type="ARBA" id="ARBA00004123"/>
    </source>
</evidence>
<dbReference type="SUPFAM" id="SSF117839">
    <property type="entry name" value="WWE domain"/>
    <property type="match status" value="1"/>
</dbReference>
<dbReference type="AlphaFoldDB" id="A0A7K7SXY9"/>
<dbReference type="PANTHER" id="PTHR14453">
    <property type="entry name" value="PARP/ZINC FINGER CCCH TYPE DOMAIN CONTAINING PROTEIN"/>
    <property type="match status" value="1"/>
</dbReference>
<dbReference type="InterPro" id="IPR054596">
    <property type="entry name" value="PARP14_WWE"/>
</dbReference>
<reference evidence="8 9" key="1">
    <citation type="submission" date="2019-09" db="EMBL/GenBank/DDBJ databases">
        <title>Bird 10,000 Genomes (B10K) Project - Family phase.</title>
        <authorList>
            <person name="Zhang G."/>
        </authorList>
    </citation>
    <scope>NUCLEOTIDE SEQUENCE [LARGE SCALE GENOMIC DNA]</scope>
    <source>
        <strain evidence="8">B10K-DU-030-41</strain>
        <tissue evidence="8">Muscle</tissue>
    </source>
</reference>
<dbReference type="GO" id="GO:0010629">
    <property type="term" value="P:negative regulation of gene expression"/>
    <property type="evidence" value="ECO:0007669"/>
    <property type="project" value="TreeGrafter"/>
</dbReference>
<dbReference type="InterPro" id="IPR052056">
    <property type="entry name" value="Mono-ARTD/PARP"/>
</dbReference>
<dbReference type="Gene3D" id="3.30.720.50">
    <property type="match status" value="1"/>
</dbReference>
<feature type="non-terminal residue" evidence="8">
    <location>
        <position position="1"/>
    </location>
</feature>
<feature type="domain" description="Macro" evidence="7">
    <location>
        <begin position="1"/>
        <end position="125"/>
    </location>
</feature>
<evidence type="ECO:0000259" key="7">
    <source>
        <dbReference type="PROSITE" id="PS51154"/>
    </source>
</evidence>
<feature type="domain" description="WWE" evidence="6">
    <location>
        <begin position="263"/>
        <end position="341"/>
    </location>
</feature>
<evidence type="ECO:0000256" key="4">
    <source>
        <dbReference type="ARBA" id="ARBA00023027"/>
    </source>
</evidence>
<keyword evidence="5" id="KW-0539">Nucleus</keyword>
<feature type="non-terminal residue" evidence="8">
    <location>
        <position position="346"/>
    </location>
</feature>
<dbReference type="Pfam" id="PF23254">
    <property type="entry name" value="KH_PARP14_8"/>
    <property type="match status" value="1"/>
</dbReference>
<dbReference type="PANTHER" id="PTHR14453:SF89">
    <property type="entry name" value="PROTEIN MONO-ADP-RIBOSYLTRANSFERASE PARP14"/>
    <property type="match status" value="1"/>
</dbReference>
<evidence type="ECO:0000313" key="8">
    <source>
        <dbReference type="EMBL" id="NXA09460.1"/>
    </source>
</evidence>
<keyword evidence="9" id="KW-1185">Reference proteome</keyword>
<dbReference type="Gene3D" id="3.40.220.10">
    <property type="entry name" value="Leucine Aminopeptidase, subunit E, domain 1"/>
    <property type="match status" value="1"/>
</dbReference>
<evidence type="ECO:0000256" key="2">
    <source>
        <dbReference type="ARBA" id="ARBA00022676"/>
    </source>
</evidence>
<organism evidence="8 9">
    <name type="scientific">Sapayoa aenigma</name>
    <name type="common">broad-billed sapayoa</name>
    <dbReference type="NCBI Taxonomy" id="239371"/>
    <lineage>
        <taxon>Eukaryota</taxon>
        <taxon>Metazoa</taxon>
        <taxon>Chordata</taxon>
        <taxon>Craniata</taxon>
        <taxon>Vertebrata</taxon>
        <taxon>Euteleostomi</taxon>
        <taxon>Archelosauria</taxon>
        <taxon>Archosauria</taxon>
        <taxon>Dinosauria</taxon>
        <taxon>Saurischia</taxon>
        <taxon>Theropoda</taxon>
        <taxon>Coelurosauria</taxon>
        <taxon>Aves</taxon>
        <taxon>Neognathae</taxon>
        <taxon>Neoaves</taxon>
        <taxon>Telluraves</taxon>
        <taxon>Australaves</taxon>
        <taxon>Passeriformes</taxon>
        <taxon>Tyrannidae</taxon>
        <taxon>Sapayoa</taxon>
    </lineage>
</organism>
<dbReference type="InterPro" id="IPR004170">
    <property type="entry name" value="WWE_dom"/>
</dbReference>
<dbReference type="EMBL" id="VZSY01000281">
    <property type="protein sequence ID" value="NXA09460.1"/>
    <property type="molecule type" value="Genomic_DNA"/>
</dbReference>
<keyword evidence="4" id="KW-0520">NAD</keyword>
<comment type="subcellular location">
    <subcellularLocation>
        <location evidence="1">Nucleus</location>
    </subcellularLocation>
</comment>
<dbReference type="Pfam" id="PF22005">
    <property type="entry name" value="WWE_1"/>
    <property type="match status" value="1"/>
</dbReference>
<evidence type="ECO:0000313" key="9">
    <source>
        <dbReference type="Proteomes" id="UP000589485"/>
    </source>
</evidence>
<keyword evidence="2" id="KW-0328">Glycosyltransferase</keyword>
<dbReference type="Proteomes" id="UP000589485">
    <property type="component" value="Unassembled WGS sequence"/>
</dbReference>
<dbReference type="PROSITE" id="PS50918">
    <property type="entry name" value="WWE"/>
    <property type="match status" value="1"/>
</dbReference>
<sequence length="346" mass="39279">MDAAGFQVVNECAQYGGKYQGGFIVTLGGNLLCSIIIHLISNNHVKSQVFKVLDECEQRTYTSVAFPAIGTGQAKLSPAKVADEMLDAIEEFASQKSVQHLQTVKIIIFQTDMLKDFHESMRKREKSDSPTTDSWFSVLKFWFGGKNQSTEKEKPLILKKKVDLVIFQICGESQENVDAAESWIKNLILKEQFETSISNELIASFDKRQTDALEDLQRRKHVTIQIENKLSPPLIKISGFSRDVCFVSVEVQKMIQKIKDAKEERSKAELLYKLVEWRYLGSNDTFFAFDKLTNMQLEDAKIAKKPYLNVTINKKNYKVDLNALEASDDKGKTLSIQRVSKSEGKL</sequence>
<dbReference type="GO" id="GO:0070212">
    <property type="term" value="P:protein poly-ADP-ribosylation"/>
    <property type="evidence" value="ECO:0007669"/>
    <property type="project" value="TreeGrafter"/>
</dbReference>
<proteinExistence type="predicted"/>
<evidence type="ECO:0000256" key="3">
    <source>
        <dbReference type="ARBA" id="ARBA00022679"/>
    </source>
</evidence>